<dbReference type="Pfam" id="PF10537">
    <property type="entry name" value="WAC_Acf1_DNA_bd"/>
    <property type="match status" value="1"/>
</dbReference>
<reference evidence="18 19" key="2">
    <citation type="journal article" date="2013" name="PLoS Genet.">
        <title>Comparative genome structure, secondary metabolite, and effector coding capacity across Cochliobolus pathogens.</title>
        <authorList>
            <person name="Condon B.J."/>
            <person name="Leng Y."/>
            <person name="Wu D."/>
            <person name="Bushley K.E."/>
            <person name="Ohm R.A."/>
            <person name="Otillar R."/>
            <person name="Martin J."/>
            <person name="Schackwitz W."/>
            <person name="Grimwood J."/>
            <person name="MohdZainudin N."/>
            <person name="Xue C."/>
            <person name="Wang R."/>
            <person name="Manning V.A."/>
            <person name="Dhillon B."/>
            <person name="Tu Z.J."/>
            <person name="Steffenson B.J."/>
            <person name="Salamov A."/>
            <person name="Sun H."/>
            <person name="Lowry S."/>
            <person name="LaButti K."/>
            <person name="Han J."/>
            <person name="Copeland A."/>
            <person name="Lindquist E."/>
            <person name="Barry K."/>
            <person name="Schmutz J."/>
            <person name="Baker S.E."/>
            <person name="Ciuffetti L.M."/>
            <person name="Grigoriev I.V."/>
            <person name="Zhong S."/>
            <person name="Turgeon B.G."/>
        </authorList>
    </citation>
    <scope>NUCLEOTIDE SEQUENCE [LARGE SCALE GENOMIC DNA]</scope>
    <source>
        <strain evidence="19">28A</strain>
    </source>
</reference>
<reference evidence="18 19" key="1">
    <citation type="journal article" date="2012" name="PLoS Pathog.">
        <title>Diverse lifestyles and strategies of plant pathogenesis encoded in the genomes of eighteen Dothideomycetes fungi.</title>
        <authorList>
            <person name="Ohm R.A."/>
            <person name="Feau N."/>
            <person name="Henrissat B."/>
            <person name="Schoch C.L."/>
            <person name="Horwitz B.A."/>
            <person name="Barry K.W."/>
            <person name="Condon B.J."/>
            <person name="Copeland A.C."/>
            <person name="Dhillon B."/>
            <person name="Glaser F."/>
            <person name="Hesse C.N."/>
            <person name="Kosti I."/>
            <person name="LaButti K."/>
            <person name="Lindquist E.A."/>
            <person name="Lucas S."/>
            <person name="Salamov A.A."/>
            <person name="Bradshaw R.E."/>
            <person name="Ciuffetti L."/>
            <person name="Hamelin R.C."/>
            <person name="Kema G.H.J."/>
            <person name="Lawrence C."/>
            <person name="Scott J.A."/>
            <person name="Spatafora J.W."/>
            <person name="Turgeon B.G."/>
            <person name="de Wit P.J.G.M."/>
            <person name="Zhong S."/>
            <person name="Goodwin S.B."/>
            <person name="Grigoriev I.V."/>
        </authorList>
    </citation>
    <scope>NUCLEOTIDE SEQUENCE [LARGE SCALE GENOMIC DNA]</scope>
    <source>
        <strain evidence="19">28A</strain>
    </source>
</reference>
<keyword evidence="13" id="KW-0175">Coiled coil</keyword>
<feature type="compositionally biased region" description="Basic residues" evidence="14">
    <location>
        <begin position="1249"/>
        <end position="1260"/>
    </location>
</feature>
<feature type="transmembrane region" description="Helical" evidence="15">
    <location>
        <begin position="343"/>
        <end position="360"/>
    </location>
</feature>
<evidence type="ECO:0000256" key="8">
    <source>
        <dbReference type="ARBA" id="ARBA00022824"/>
    </source>
</evidence>
<evidence type="ECO:0000256" key="14">
    <source>
        <dbReference type="SAM" id="MobiDB-lite"/>
    </source>
</evidence>
<keyword evidence="6 18" id="KW-0808">Transferase</keyword>
<dbReference type="InterPro" id="IPR013136">
    <property type="entry name" value="WSTF_Acf1_Cbp146"/>
</dbReference>
<protein>
    <submittedName>
        <fullName evidence="18">Glycosyltransferase family 57 protein</fullName>
    </submittedName>
</protein>
<dbReference type="eggNOG" id="KOG2576">
    <property type="taxonomic scope" value="Eukaryota"/>
</dbReference>
<dbReference type="OrthoDB" id="1689333at2759"/>
<dbReference type="GO" id="GO:0000785">
    <property type="term" value="C:chromatin"/>
    <property type="evidence" value="ECO:0007669"/>
    <property type="project" value="UniProtKB-ARBA"/>
</dbReference>
<evidence type="ECO:0000256" key="7">
    <source>
        <dbReference type="ARBA" id="ARBA00022692"/>
    </source>
</evidence>
<feature type="transmembrane region" description="Helical" evidence="15">
    <location>
        <begin position="126"/>
        <end position="143"/>
    </location>
</feature>
<dbReference type="HOGENOM" id="CLU_002631_0_0_1"/>
<feature type="region of interest" description="Disordered" evidence="14">
    <location>
        <begin position="868"/>
        <end position="888"/>
    </location>
</feature>
<evidence type="ECO:0000256" key="1">
    <source>
        <dbReference type="ARBA" id="ARBA00004123"/>
    </source>
</evidence>
<evidence type="ECO:0000256" key="5">
    <source>
        <dbReference type="ARBA" id="ARBA00022676"/>
    </source>
</evidence>
<feature type="compositionally biased region" description="Basic residues" evidence="14">
    <location>
        <begin position="1522"/>
        <end position="1538"/>
    </location>
</feature>
<keyword evidence="19" id="KW-1185">Reference proteome</keyword>
<feature type="transmembrane region" description="Helical" evidence="15">
    <location>
        <begin position="397"/>
        <end position="425"/>
    </location>
</feature>
<evidence type="ECO:0000256" key="12">
    <source>
        <dbReference type="PROSITE-ProRule" id="PRU00475"/>
    </source>
</evidence>
<feature type="compositionally biased region" description="Basic and acidic residues" evidence="14">
    <location>
        <begin position="1487"/>
        <end position="1497"/>
    </location>
</feature>
<feature type="compositionally biased region" description="Acidic residues" evidence="14">
    <location>
        <begin position="1011"/>
        <end position="1021"/>
    </location>
</feature>
<evidence type="ECO:0000313" key="19">
    <source>
        <dbReference type="Proteomes" id="UP000016935"/>
    </source>
</evidence>
<evidence type="ECO:0000256" key="9">
    <source>
        <dbReference type="ARBA" id="ARBA00022989"/>
    </source>
</evidence>
<dbReference type="EMBL" id="KB908833">
    <property type="protein sequence ID" value="EOA83595.1"/>
    <property type="molecule type" value="Genomic_DNA"/>
</dbReference>
<evidence type="ECO:0000256" key="11">
    <source>
        <dbReference type="ARBA" id="ARBA00023242"/>
    </source>
</evidence>
<name>R0IE60_EXST2</name>
<evidence type="ECO:0000313" key="18">
    <source>
        <dbReference type="EMBL" id="EOA83595.1"/>
    </source>
</evidence>
<sequence length="1538" mass="175000">MAELYPSIAQCALVATALKVLLFPAYKSTDFEVHRNWLALTHSLPIKEWYYEKTSEWTLDYPPFFAYFEWLMSQVAPYADPGLLNVKYLRYDTWQTVYFQRTSVIVTELVLVYALHLYVKTSKSKVTAHAAALSVLLSPGLLIIDHIHFQYNGFLYGILVLSMVLARNNSTLLLSGLLFAALLCLKHIYLYLAPAYFVYLLRAYCLKQRSSFPYLTIQFFNCVKLGVGIITIFAAAFGPFALWGQLEQVFRRLFPFSRGLCHAYWAPNVWAMYSFVDRVLIYLAPRLGLHVDQEAVNSVTRGLVGDTSFAVLPDIVPLTCFLLTLGAQIPVLLRLLYKPTWEAFVGAVTLCGYASFLFGWHVHEKAILLVIIPFSLIALQDRRYFGAFRPLAVSGHVSLFPLLYTAAEFPVKTVYTIFWLVLFLISFDRLAPASPKPRIFLLDRFSLLYITLSIPLIAYCSLVLFKRKPVKLEPRPKNLDENSEVWYIEQTGEVFVDYERYLERQDFYQQASEPQIEVRGRNFTCQATGHSGYTYFEAQESEVGSTSILVKADEEVTSVQTEASKEINTIFPDGLKSPVLHYVQFQDHHRMDDLVNDVYDHFKEHFMLHDRVSVEGDHARRFGQITQITDNSRIHSMFTGQSMDDSIRTYTYVITMDDTGETITKYKASELQRDKKTYSKLILKAFLRNALKREDWIGAPWMVKDSFAKRYDIPTKMPDGKTRDALLAAKKASQGIPNGVSQPIQQPYPPHVTNGHSPHLNGSRPPPPPGQGQPTFVNFSANGPPYSQQGVTHPFVAVNGPPQYLVDAPPFHNTGLPPFHNSGPPPLQNYAPPHVLPTLQPPLATQLMQMPPPGNGPPATFPFTTSFTHQPPSRPATLPQPQQAPPPARPVEYVKYPCEDLEIKTPRLQVNRPPLKFLSDDVPEGVEPPADEKKTGILMKSIGPLLCIWETLNVHDTVYMLDSFTFDDFVDAMRFTHKTVDCELFVEMHCAILKQIIGESGKIQSSLPHMDDEESSDEDSSSEATPTPEPEPPVRTTRASLRKSGVAQLAAKARTPTPEPPKEIHKAAEFVAEYDWVEQCKVRNFTEGGWQAIVVALLYRLSFDPTRKDACDEILAQLVPPEEESTAATIAEHYKSLDVNLRISALDMLLGLTVNTENFREQLTAAAQEMTRLRKEKIEFQRKRKELADDLCKLDLERKIQLPENTPASPSNGKANEEADVSMASVNEDSMDVPAADANDQDDAATSKTRTRPSNKNKRKAAAEDARKEKVKKAKAEAERNKKQKEWEKLLASIEKKKDELRDCEANINELDDDLRETLVHRSKILGKDRFLNKYYWFEHNGMPFGGVPNSSTAEYGYANGRIWVQGPSEYELGPNLEEPALSQDMQRFGYTVPQRKEREEGSTHLSTSTEWGYYDDPDDIDKLLAWLDERGLRERTLRKELQAFRDRIAEYMVKMRKHLEESNKPQEEEEDEEDHNRSRVSTRNKTHADEAPKDRCLRWTNSIMRDDYGHNHFEEYEPPKKGKAKPTKANKSKSRGR</sequence>
<feature type="compositionally biased region" description="Polar residues" evidence="14">
    <location>
        <begin position="735"/>
        <end position="745"/>
    </location>
</feature>
<accession>R0IE60</accession>
<dbReference type="GO" id="GO:0016758">
    <property type="term" value="F:hexosyltransferase activity"/>
    <property type="evidence" value="ECO:0007669"/>
    <property type="project" value="InterPro"/>
</dbReference>
<dbReference type="Pfam" id="PF02791">
    <property type="entry name" value="DDT"/>
    <property type="match status" value="1"/>
</dbReference>
<organism evidence="18 19">
    <name type="scientific">Exserohilum turcicum (strain 28A)</name>
    <name type="common">Northern leaf blight fungus</name>
    <name type="synonym">Setosphaeria turcica</name>
    <dbReference type="NCBI Taxonomy" id="671987"/>
    <lineage>
        <taxon>Eukaryota</taxon>
        <taxon>Fungi</taxon>
        <taxon>Dikarya</taxon>
        <taxon>Ascomycota</taxon>
        <taxon>Pezizomycotina</taxon>
        <taxon>Dothideomycetes</taxon>
        <taxon>Pleosporomycetidae</taxon>
        <taxon>Pleosporales</taxon>
        <taxon>Pleosporineae</taxon>
        <taxon>Pleosporaceae</taxon>
        <taxon>Exserohilum</taxon>
    </lineage>
</organism>
<evidence type="ECO:0000256" key="6">
    <source>
        <dbReference type="ARBA" id="ARBA00022679"/>
    </source>
</evidence>
<dbReference type="Proteomes" id="UP000016935">
    <property type="component" value="Unassembled WGS sequence"/>
</dbReference>
<feature type="region of interest" description="Disordered" evidence="14">
    <location>
        <begin position="1005"/>
        <end position="1040"/>
    </location>
</feature>
<dbReference type="GO" id="GO:0031509">
    <property type="term" value="P:subtelomeric heterochromatin formation"/>
    <property type="evidence" value="ECO:0007669"/>
    <property type="project" value="TreeGrafter"/>
</dbReference>
<evidence type="ECO:0000256" key="10">
    <source>
        <dbReference type="ARBA" id="ARBA00023136"/>
    </source>
</evidence>
<keyword evidence="11 12" id="KW-0539">Nucleus</keyword>
<feature type="domain" description="DDT" evidence="16">
    <location>
        <begin position="939"/>
        <end position="1002"/>
    </location>
</feature>
<dbReference type="PANTHER" id="PTHR32075:SF6">
    <property type="entry name" value="ISWI CHROMATIN-REMODELING COMPLEX SUBUNIT YPL216W-RELATED"/>
    <property type="match status" value="1"/>
</dbReference>
<feature type="region of interest" description="Disordered" evidence="14">
    <location>
        <begin position="1233"/>
        <end position="1283"/>
    </location>
</feature>
<feature type="compositionally biased region" description="Basic and acidic residues" evidence="14">
    <location>
        <begin position="1511"/>
        <end position="1521"/>
    </location>
</feature>
<comment type="pathway">
    <text evidence="3">Protein modification; protein glycosylation.</text>
</comment>
<dbReference type="PANTHER" id="PTHR32075">
    <property type="entry name" value="ISWI CHROMATIN-REMODELING COMPLEX SUBUNIT YPL216W-RELATED"/>
    <property type="match status" value="1"/>
</dbReference>
<dbReference type="InterPro" id="IPR028941">
    <property type="entry name" value="WHIM2_dom"/>
</dbReference>
<dbReference type="STRING" id="671987.R0IE60"/>
<feature type="region of interest" description="Disordered" evidence="14">
    <location>
        <begin position="1511"/>
        <end position="1538"/>
    </location>
</feature>
<dbReference type="GO" id="GO:0005634">
    <property type="term" value="C:nucleus"/>
    <property type="evidence" value="ECO:0007669"/>
    <property type="project" value="UniProtKB-SubCell"/>
</dbReference>
<dbReference type="Pfam" id="PF03155">
    <property type="entry name" value="Alg6_Alg8"/>
    <property type="match status" value="1"/>
</dbReference>
<feature type="transmembrane region" description="Helical" evidence="15">
    <location>
        <begin position="315"/>
        <end position="336"/>
    </location>
</feature>
<feature type="transmembrane region" description="Helical" evidence="15">
    <location>
        <begin position="445"/>
        <end position="465"/>
    </location>
</feature>
<dbReference type="GO" id="GO:0000781">
    <property type="term" value="C:chromosome, telomeric region"/>
    <property type="evidence" value="ECO:0007669"/>
    <property type="project" value="GOC"/>
</dbReference>
<evidence type="ECO:0000256" key="13">
    <source>
        <dbReference type="SAM" id="Coils"/>
    </source>
</evidence>
<feature type="domain" description="WAC" evidence="17">
    <location>
        <begin position="483"/>
        <end position="621"/>
    </location>
</feature>
<feature type="transmembrane region" description="Helical" evidence="15">
    <location>
        <begin position="98"/>
        <end position="119"/>
    </location>
</feature>
<feature type="coiled-coil region" evidence="13">
    <location>
        <begin position="1156"/>
        <end position="1190"/>
    </location>
</feature>
<feature type="region of interest" description="Disordered" evidence="14">
    <location>
        <begin position="734"/>
        <end position="787"/>
    </location>
</feature>
<dbReference type="RefSeq" id="XP_008029268.1">
    <property type="nucleotide sequence ID" value="XM_008031077.1"/>
</dbReference>
<evidence type="ECO:0000256" key="2">
    <source>
        <dbReference type="ARBA" id="ARBA00004477"/>
    </source>
</evidence>
<keyword evidence="9 15" id="KW-1133">Transmembrane helix</keyword>
<feature type="region of interest" description="Disordered" evidence="14">
    <location>
        <begin position="1460"/>
        <end position="1497"/>
    </location>
</feature>
<evidence type="ECO:0000256" key="3">
    <source>
        <dbReference type="ARBA" id="ARBA00004922"/>
    </source>
</evidence>
<dbReference type="GO" id="GO:0005789">
    <property type="term" value="C:endoplasmic reticulum membrane"/>
    <property type="evidence" value="ECO:0007669"/>
    <property type="project" value="UniProtKB-SubCell"/>
</dbReference>
<dbReference type="InterPro" id="IPR018501">
    <property type="entry name" value="DDT_dom"/>
</dbReference>
<feature type="compositionally biased region" description="Basic and acidic residues" evidence="14">
    <location>
        <begin position="1261"/>
        <end position="1283"/>
    </location>
</feature>
<keyword evidence="5" id="KW-0328">Glycosyltransferase</keyword>
<dbReference type="InterPro" id="IPR004856">
    <property type="entry name" value="Glyco_trans_ALG6/ALG8"/>
</dbReference>
<feature type="transmembrane region" description="Helical" evidence="15">
    <location>
        <begin position="173"/>
        <end position="197"/>
    </location>
</feature>
<keyword evidence="7 15" id="KW-0812">Transmembrane</keyword>
<dbReference type="eggNOG" id="KOG1245">
    <property type="taxonomic scope" value="Eukaryota"/>
</dbReference>
<dbReference type="GeneID" id="19395820"/>
<comment type="subcellular location">
    <subcellularLocation>
        <location evidence="2">Endoplasmic reticulum membrane</location>
        <topology evidence="2">Multi-pass membrane protein</topology>
    </subcellularLocation>
    <subcellularLocation>
        <location evidence="1 12">Nucleus</location>
    </subcellularLocation>
</comment>
<comment type="similarity">
    <text evidence="4">Belongs to the ALG6/ALG8 glucosyltransferase family.</text>
</comment>
<dbReference type="Pfam" id="PF15613">
    <property type="entry name" value="WSD"/>
    <property type="match status" value="1"/>
</dbReference>
<dbReference type="UniPathway" id="UPA00378"/>
<gene>
    <name evidence="18" type="ORF">SETTUDRAFT_120495</name>
</gene>
<evidence type="ECO:0000259" key="16">
    <source>
        <dbReference type="PROSITE" id="PS50827"/>
    </source>
</evidence>
<evidence type="ECO:0000259" key="17">
    <source>
        <dbReference type="PROSITE" id="PS51136"/>
    </source>
</evidence>
<keyword evidence="10 15" id="KW-0472">Membrane</keyword>
<dbReference type="PROSITE" id="PS51136">
    <property type="entry name" value="WAC"/>
    <property type="match status" value="1"/>
</dbReference>
<evidence type="ECO:0000256" key="4">
    <source>
        <dbReference type="ARBA" id="ARBA00008715"/>
    </source>
</evidence>
<dbReference type="PROSITE" id="PS50827">
    <property type="entry name" value="DDT"/>
    <property type="match status" value="1"/>
</dbReference>
<feature type="compositionally biased region" description="Polar residues" evidence="14">
    <location>
        <begin position="775"/>
        <end position="787"/>
    </location>
</feature>
<evidence type="ECO:0000256" key="15">
    <source>
        <dbReference type="SAM" id="Phobius"/>
    </source>
</evidence>
<feature type="transmembrane region" description="Helical" evidence="15">
    <location>
        <begin position="217"/>
        <end position="243"/>
    </location>
</feature>
<keyword evidence="8" id="KW-0256">Endoplasmic reticulum</keyword>
<proteinExistence type="inferred from homology"/>